<dbReference type="PANTHER" id="PTHR33048:SF42">
    <property type="entry name" value="INTEGRAL MEMBRANE PROTEIN"/>
    <property type="match status" value="1"/>
</dbReference>
<keyword evidence="2 7" id="KW-0812">Transmembrane</keyword>
<dbReference type="Pfam" id="PF20684">
    <property type="entry name" value="Fung_rhodopsin"/>
    <property type="match status" value="1"/>
</dbReference>
<evidence type="ECO:0000256" key="5">
    <source>
        <dbReference type="ARBA" id="ARBA00038359"/>
    </source>
</evidence>
<evidence type="ECO:0000256" key="3">
    <source>
        <dbReference type="ARBA" id="ARBA00022989"/>
    </source>
</evidence>
<evidence type="ECO:0000256" key="1">
    <source>
        <dbReference type="ARBA" id="ARBA00004141"/>
    </source>
</evidence>
<feature type="transmembrane region" description="Helical" evidence="7">
    <location>
        <begin position="260"/>
        <end position="283"/>
    </location>
</feature>
<feature type="transmembrane region" description="Helical" evidence="7">
    <location>
        <begin position="57"/>
        <end position="80"/>
    </location>
</feature>
<feature type="transmembrane region" description="Helical" evidence="7">
    <location>
        <begin position="100"/>
        <end position="117"/>
    </location>
</feature>
<keyword evidence="4 7" id="KW-0472">Membrane</keyword>
<accession>A0AAN6YCQ1</accession>
<organism evidence="9 10">
    <name type="scientific">Rhypophila decipiens</name>
    <dbReference type="NCBI Taxonomy" id="261697"/>
    <lineage>
        <taxon>Eukaryota</taxon>
        <taxon>Fungi</taxon>
        <taxon>Dikarya</taxon>
        <taxon>Ascomycota</taxon>
        <taxon>Pezizomycotina</taxon>
        <taxon>Sordariomycetes</taxon>
        <taxon>Sordariomycetidae</taxon>
        <taxon>Sordariales</taxon>
        <taxon>Naviculisporaceae</taxon>
        <taxon>Rhypophila</taxon>
    </lineage>
</organism>
<comment type="caution">
    <text evidence="9">The sequence shown here is derived from an EMBL/GenBank/DDBJ whole genome shotgun (WGS) entry which is preliminary data.</text>
</comment>
<dbReference type="Proteomes" id="UP001301769">
    <property type="component" value="Unassembled WGS sequence"/>
</dbReference>
<comment type="similarity">
    <text evidence="5">Belongs to the SAT4 family.</text>
</comment>
<feature type="region of interest" description="Disordered" evidence="6">
    <location>
        <begin position="339"/>
        <end position="372"/>
    </location>
</feature>
<feature type="transmembrane region" description="Helical" evidence="7">
    <location>
        <begin position="137"/>
        <end position="158"/>
    </location>
</feature>
<evidence type="ECO:0000259" key="8">
    <source>
        <dbReference type="Pfam" id="PF20684"/>
    </source>
</evidence>
<name>A0AAN6YCQ1_9PEZI</name>
<protein>
    <recommendedName>
        <fullName evidence="8">Rhodopsin domain-containing protein</fullName>
    </recommendedName>
</protein>
<evidence type="ECO:0000256" key="7">
    <source>
        <dbReference type="SAM" id="Phobius"/>
    </source>
</evidence>
<feature type="transmembrane region" description="Helical" evidence="7">
    <location>
        <begin position="24"/>
        <end position="45"/>
    </location>
</feature>
<proteinExistence type="inferred from homology"/>
<evidence type="ECO:0000313" key="9">
    <source>
        <dbReference type="EMBL" id="KAK4214202.1"/>
    </source>
</evidence>
<keyword evidence="10" id="KW-1185">Reference proteome</keyword>
<dbReference type="AlphaFoldDB" id="A0AAN6YCQ1"/>
<dbReference type="PANTHER" id="PTHR33048">
    <property type="entry name" value="PTH11-LIKE INTEGRAL MEMBRANE PROTEIN (AFU_ORTHOLOGUE AFUA_5G11245)"/>
    <property type="match status" value="1"/>
</dbReference>
<dbReference type="EMBL" id="MU858097">
    <property type="protein sequence ID" value="KAK4214202.1"/>
    <property type="molecule type" value="Genomic_DNA"/>
</dbReference>
<evidence type="ECO:0000313" key="10">
    <source>
        <dbReference type="Proteomes" id="UP001301769"/>
    </source>
</evidence>
<evidence type="ECO:0000256" key="2">
    <source>
        <dbReference type="ARBA" id="ARBA00022692"/>
    </source>
</evidence>
<evidence type="ECO:0000256" key="4">
    <source>
        <dbReference type="ARBA" id="ARBA00023136"/>
    </source>
</evidence>
<feature type="transmembrane region" description="Helical" evidence="7">
    <location>
        <begin position="222"/>
        <end position="240"/>
    </location>
</feature>
<comment type="subcellular location">
    <subcellularLocation>
        <location evidence="1">Membrane</location>
        <topology evidence="1">Multi-pass membrane protein</topology>
    </subcellularLocation>
</comment>
<feature type="transmembrane region" description="Helical" evidence="7">
    <location>
        <begin position="188"/>
        <end position="210"/>
    </location>
</feature>
<reference evidence="9" key="2">
    <citation type="submission" date="2023-05" db="EMBL/GenBank/DDBJ databases">
        <authorList>
            <consortium name="Lawrence Berkeley National Laboratory"/>
            <person name="Steindorff A."/>
            <person name="Hensen N."/>
            <person name="Bonometti L."/>
            <person name="Westerberg I."/>
            <person name="Brannstrom I.O."/>
            <person name="Guillou S."/>
            <person name="Cros-Aarteil S."/>
            <person name="Calhoun S."/>
            <person name="Haridas S."/>
            <person name="Kuo A."/>
            <person name="Mondo S."/>
            <person name="Pangilinan J."/>
            <person name="Riley R."/>
            <person name="Labutti K."/>
            <person name="Andreopoulos B."/>
            <person name="Lipzen A."/>
            <person name="Chen C."/>
            <person name="Yanf M."/>
            <person name="Daum C."/>
            <person name="Ng V."/>
            <person name="Clum A."/>
            <person name="Ohm R."/>
            <person name="Martin F."/>
            <person name="Silar P."/>
            <person name="Natvig D."/>
            <person name="Lalanne C."/>
            <person name="Gautier V."/>
            <person name="Ament-Velasquez S.L."/>
            <person name="Kruys A."/>
            <person name="Hutchinson M.I."/>
            <person name="Powell A.J."/>
            <person name="Barry K."/>
            <person name="Miller A.N."/>
            <person name="Grigoriev I.V."/>
            <person name="Debuchy R."/>
            <person name="Gladieux P."/>
            <person name="Thoren M.H."/>
            <person name="Johannesson H."/>
        </authorList>
    </citation>
    <scope>NUCLEOTIDE SEQUENCE</scope>
    <source>
        <strain evidence="9">PSN293</strain>
    </source>
</reference>
<reference evidence="9" key="1">
    <citation type="journal article" date="2023" name="Mol. Phylogenet. Evol.">
        <title>Genome-scale phylogeny and comparative genomics of the fungal order Sordariales.</title>
        <authorList>
            <person name="Hensen N."/>
            <person name="Bonometti L."/>
            <person name="Westerberg I."/>
            <person name="Brannstrom I.O."/>
            <person name="Guillou S."/>
            <person name="Cros-Aarteil S."/>
            <person name="Calhoun S."/>
            <person name="Haridas S."/>
            <person name="Kuo A."/>
            <person name="Mondo S."/>
            <person name="Pangilinan J."/>
            <person name="Riley R."/>
            <person name="LaButti K."/>
            <person name="Andreopoulos B."/>
            <person name="Lipzen A."/>
            <person name="Chen C."/>
            <person name="Yan M."/>
            <person name="Daum C."/>
            <person name="Ng V."/>
            <person name="Clum A."/>
            <person name="Steindorff A."/>
            <person name="Ohm R.A."/>
            <person name="Martin F."/>
            <person name="Silar P."/>
            <person name="Natvig D.O."/>
            <person name="Lalanne C."/>
            <person name="Gautier V."/>
            <person name="Ament-Velasquez S.L."/>
            <person name="Kruys A."/>
            <person name="Hutchinson M.I."/>
            <person name="Powell A.J."/>
            <person name="Barry K."/>
            <person name="Miller A.N."/>
            <person name="Grigoriev I.V."/>
            <person name="Debuchy R."/>
            <person name="Gladieux P."/>
            <person name="Hiltunen Thoren M."/>
            <person name="Johannesson H."/>
        </authorList>
    </citation>
    <scope>NUCLEOTIDE SEQUENCE</scope>
    <source>
        <strain evidence="9">PSN293</strain>
    </source>
</reference>
<keyword evidence="3 7" id="KW-1133">Transmembrane helix</keyword>
<evidence type="ECO:0000256" key="6">
    <source>
        <dbReference type="SAM" id="MobiDB-lite"/>
    </source>
</evidence>
<sequence>MDGPPPPLTPEQLALLPHDDRGPALVASAWTMTVFASTFLALRVWCKVWLGGRGLWWDDWILIASWVVLVIDAALATHMVDFYGYGKHSWDFMPPSIDDFFLNTLVRATFTITAIAWTKTAFAVTLLRLTEGWVKQVLWFIVITVNLFLGLSAFLPWIKCTDPVEKSWKVTMTTGGDCWLDFDAIGKISIFSGAWSAAADFALAILPWTLLVGLQMKLQEKIGVGIAMSMGILAGIAAVVKTAKLPLLASGDLYDGVELVIWDMTEIVVCMVAACIPVLRVLVREVRNTTRGRSSSGRATGYGTARYGLGSQAGTNGPSWMPGWKGSSRNAGTVASVTASRLDNHKHRGGQMTSRSSRDSSGGEGGGAGDDWSEMNIIVSTAPKGESNGHVATLAGPGDIVRIQEVRVESIRESLDSRGL</sequence>
<dbReference type="GO" id="GO:0016020">
    <property type="term" value="C:membrane"/>
    <property type="evidence" value="ECO:0007669"/>
    <property type="project" value="UniProtKB-SubCell"/>
</dbReference>
<gene>
    <name evidence="9" type="ORF">QBC37DRAFT_284397</name>
</gene>
<dbReference type="InterPro" id="IPR049326">
    <property type="entry name" value="Rhodopsin_dom_fungi"/>
</dbReference>
<feature type="domain" description="Rhodopsin" evidence="8">
    <location>
        <begin position="42"/>
        <end position="284"/>
    </location>
</feature>
<dbReference type="InterPro" id="IPR052337">
    <property type="entry name" value="SAT4-like"/>
</dbReference>